<reference evidence="1 2" key="1">
    <citation type="submission" date="2008-12" db="EMBL/GenBank/DDBJ databases">
        <title>Annotation of Bacteroides fragilis strain 3_1_12.</title>
        <authorList>
            <consortium name="The Broad Institute Genome Sequencing Platform"/>
            <person name="Ward D."/>
            <person name="Young S.K."/>
            <person name="Kodira C.D."/>
            <person name="Zeng Q."/>
            <person name="Koehrsen M."/>
            <person name="Alvarado L."/>
            <person name="Berlin A."/>
            <person name="Borenstein D."/>
            <person name="Chen Z."/>
            <person name="Engels R."/>
            <person name="Freedman E."/>
            <person name="Gellesch M."/>
            <person name="Goldberg J."/>
            <person name="Griggs A."/>
            <person name="Gujja S."/>
            <person name="Heiman D."/>
            <person name="Hepburn T."/>
            <person name="Howarth C."/>
            <person name="Jen D."/>
            <person name="Larson L."/>
            <person name="Lewis B."/>
            <person name="Mehta T."/>
            <person name="Park D."/>
            <person name="Pearson M."/>
            <person name="Roberts A."/>
            <person name="Saif S."/>
            <person name="Shea T."/>
            <person name="Shenoy N."/>
            <person name="Sisk P."/>
            <person name="Stolte C."/>
            <person name="Sykes S."/>
            <person name="Walk T."/>
            <person name="White J."/>
            <person name="Yandava C."/>
            <person name="Allen-Vercoe E."/>
            <person name="Strauss J."/>
            <person name="Ambrose C."/>
            <person name="Lander E."/>
            <person name="Nusbaum C."/>
            <person name="Galagan J."/>
            <person name="Birren B."/>
        </authorList>
    </citation>
    <scope>NUCLEOTIDE SEQUENCE [LARGE SCALE GENOMIC DNA]</scope>
    <source>
        <strain evidence="1 2">3_1_12</strain>
    </source>
</reference>
<organism evidence="1 2">
    <name type="scientific">Bacteroides fragilis 3_1_12</name>
    <dbReference type="NCBI Taxonomy" id="457424"/>
    <lineage>
        <taxon>Bacteria</taxon>
        <taxon>Pseudomonadati</taxon>
        <taxon>Bacteroidota</taxon>
        <taxon>Bacteroidia</taxon>
        <taxon>Bacteroidales</taxon>
        <taxon>Bacteroidaceae</taxon>
        <taxon>Bacteroides</taxon>
    </lineage>
</organism>
<sequence>GKRVCNTNSTDHSRAVDRTYPYARPHVMGYRRVCSHHLQRPLPALRIKVNGLLHTGYVIIALNGSDYYEVYLLKGKDAECVNEEVCYNELGDVIDRAIECGTDKEEYEKIAISNSPNY</sequence>
<proteinExistence type="predicted"/>
<evidence type="ECO:0000313" key="2">
    <source>
        <dbReference type="Proteomes" id="UP000005101"/>
    </source>
</evidence>
<accession>A0ABN0BJI3</accession>
<dbReference type="EMBL" id="EQ973213">
    <property type="protein sequence ID" value="EFR53003.1"/>
    <property type="molecule type" value="Genomic_DNA"/>
</dbReference>
<evidence type="ECO:0000313" key="1">
    <source>
        <dbReference type="EMBL" id="EFR53003.1"/>
    </source>
</evidence>
<dbReference type="Proteomes" id="UP000005101">
    <property type="component" value="Unassembled WGS sequence"/>
</dbReference>
<gene>
    <name evidence="1" type="ORF">BFAG_01698</name>
</gene>
<name>A0ABN0BJI3_BACFG</name>
<keyword evidence="2" id="KW-1185">Reference proteome</keyword>
<feature type="non-terminal residue" evidence="1">
    <location>
        <position position="1"/>
    </location>
</feature>
<protein>
    <submittedName>
        <fullName evidence="1">Uncharacterized protein</fullName>
    </submittedName>
</protein>